<comment type="function">
    <text evidence="7">Component of the ESCRT-I complex, a regulator of vesicular trafficking process. Required for the sorting of endocytic ubiquitinated cargos into multivesicular bodies.</text>
</comment>
<dbReference type="GO" id="GO:0046755">
    <property type="term" value="P:viral budding"/>
    <property type="evidence" value="ECO:0007669"/>
    <property type="project" value="TreeGrafter"/>
</dbReference>
<dbReference type="FunFam" id="2.100.10.50:FF:000002">
    <property type="entry name" value="Multivesicular body subunit 12B"/>
    <property type="match status" value="1"/>
</dbReference>
<feature type="compositionally biased region" description="Pro residues" evidence="8">
    <location>
        <begin position="205"/>
        <end position="217"/>
    </location>
</feature>
<reference evidence="11 12" key="1">
    <citation type="journal article" date="2021" name="Elife">
        <title>Chloroplast acquisition without the gene transfer in kleptoplastic sea slugs, Plakobranchus ocellatus.</title>
        <authorList>
            <person name="Maeda T."/>
            <person name="Takahashi S."/>
            <person name="Yoshida T."/>
            <person name="Shimamura S."/>
            <person name="Takaki Y."/>
            <person name="Nagai Y."/>
            <person name="Toyoda A."/>
            <person name="Suzuki Y."/>
            <person name="Arimoto A."/>
            <person name="Ishii H."/>
            <person name="Satoh N."/>
            <person name="Nishiyama T."/>
            <person name="Hasebe M."/>
            <person name="Maruyama T."/>
            <person name="Minagawa J."/>
            <person name="Obokata J."/>
            <person name="Shigenobu S."/>
        </authorList>
    </citation>
    <scope>NUCLEOTIDE SEQUENCE [LARGE SCALE GENOMIC DNA]</scope>
</reference>
<keyword evidence="6" id="KW-0472">Membrane</keyword>
<dbReference type="Gene3D" id="2.100.10.50">
    <property type="match status" value="1"/>
</dbReference>
<feature type="domain" description="UMA" evidence="9">
    <location>
        <begin position="242"/>
        <end position="290"/>
    </location>
</feature>
<keyword evidence="4" id="KW-0967">Endosome</keyword>
<dbReference type="Pfam" id="PF10240">
    <property type="entry name" value="DUF2464"/>
    <property type="match status" value="1"/>
</dbReference>
<evidence type="ECO:0000313" key="12">
    <source>
        <dbReference type="Proteomes" id="UP000762676"/>
    </source>
</evidence>
<evidence type="ECO:0000256" key="5">
    <source>
        <dbReference type="ARBA" id="ARBA00022927"/>
    </source>
</evidence>
<dbReference type="Proteomes" id="UP000762676">
    <property type="component" value="Unassembled WGS sequence"/>
</dbReference>
<protein>
    <submittedName>
        <fullName evidence="11">Multivesicular body subunit 12B</fullName>
    </submittedName>
</protein>
<comment type="subcellular location">
    <subcellularLocation>
        <location evidence="1">Late endosome membrane</location>
        <topology evidence="1">Peripheral membrane protein</topology>
    </subcellularLocation>
</comment>
<feature type="region of interest" description="Disordered" evidence="8">
    <location>
        <begin position="195"/>
        <end position="235"/>
    </location>
</feature>
<evidence type="ECO:0000256" key="7">
    <source>
        <dbReference type="ARBA" id="ARBA00053101"/>
    </source>
</evidence>
<comment type="similarity">
    <text evidence="2">Belongs to the MVB12 family.</text>
</comment>
<accession>A0AAV4FR51</accession>
<dbReference type="EMBL" id="BMAT01000917">
    <property type="protein sequence ID" value="GFR75967.1"/>
    <property type="molecule type" value="Genomic_DNA"/>
</dbReference>
<dbReference type="InterPro" id="IPR023341">
    <property type="entry name" value="MABP"/>
</dbReference>
<dbReference type="PROSITE" id="PS51497">
    <property type="entry name" value="UMA"/>
    <property type="match status" value="1"/>
</dbReference>
<organism evidence="11 12">
    <name type="scientific">Elysia marginata</name>
    <dbReference type="NCBI Taxonomy" id="1093978"/>
    <lineage>
        <taxon>Eukaryota</taxon>
        <taxon>Metazoa</taxon>
        <taxon>Spiralia</taxon>
        <taxon>Lophotrochozoa</taxon>
        <taxon>Mollusca</taxon>
        <taxon>Gastropoda</taxon>
        <taxon>Heterobranchia</taxon>
        <taxon>Euthyneura</taxon>
        <taxon>Panpulmonata</taxon>
        <taxon>Sacoglossa</taxon>
        <taxon>Placobranchoidea</taxon>
        <taxon>Plakobranchidae</taxon>
        <taxon>Elysia</taxon>
    </lineage>
</organism>
<comment type="caution">
    <text evidence="11">The sequence shown here is derived from an EMBL/GenBank/DDBJ whole genome shotgun (WGS) entry which is preliminary data.</text>
</comment>
<dbReference type="GO" id="GO:0031902">
    <property type="term" value="C:late endosome membrane"/>
    <property type="evidence" value="ECO:0007669"/>
    <property type="project" value="UniProtKB-SubCell"/>
</dbReference>
<keyword evidence="5" id="KW-0653">Protein transport</keyword>
<dbReference type="PANTHER" id="PTHR31547:SF1">
    <property type="entry name" value="MULTIVESICULAR BODY SUBUNIT 12B"/>
    <property type="match status" value="1"/>
</dbReference>
<keyword evidence="3" id="KW-0813">Transport</keyword>
<dbReference type="AlphaFoldDB" id="A0AAV4FR51"/>
<evidence type="ECO:0000256" key="4">
    <source>
        <dbReference type="ARBA" id="ARBA00022753"/>
    </source>
</evidence>
<dbReference type="GO" id="GO:0019075">
    <property type="term" value="P:virus maturation"/>
    <property type="evidence" value="ECO:0007669"/>
    <property type="project" value="TreeGrafter"/>
</dbReference>
<evidence type="ECO:0000259" key="9">
    <source>
        <dbReference type="PROSITE" id="PS51497"/>
    </source>
</evidence>
<evidence type="ECO:0000256" key="3">
    <source>
        <dbReference type="ARBA" id="ARBA00022448"/>
    </source>
</evidence>
<dbReference type="GO" id="GO:0015031">
    <property type="term" value="P:protein transport"/>
    <property type="evidence" value="ECO:0007669"/>
    <property type="project" value="UniProtKB-KW"/>
</dbReference>
<evidence type="ECO:0000256" key="2">
    <source>
        <dbReference type="ARBA" id="ARBA00010432"/>
    </source>
</evidence>
<evidence type="ECO:0000256" key="1">
    <source>
        <dbReference type="ARBA" id="ARBA00004633"/>
    </source>
</evidence>
<dbReference type="InterPro" id="IPR023340">
    <property type="entry name" value="UMA"/>
</dbReference>
<proteinExistence type="inferred from homology"/>
<feature type="domain" description="MABP" evidence="10">
    <location>
        <begin position="6"/>
        <end position="151"/>
    </location>
</feature>
<keyword evidence="12" id="KW-1185">Reference proteome</keyword>
<name>A0AAV4FR51_9GAST</name>
<evidence type="ECO:0000313" key="11">
    <source>
        <dbReference type="EMBL" id="GFR75967.1"/>
    </source>
</evidence>
<dbReference type="InterPro" id="IPR018798">
    <property type="entry name" value="MVB12A/B"/>
</dbReference>
<dbReference type="GO" id="GO:0042058">
    <property type="term" value="P:regulation of epidermal growth factor receptor signaling pathway"/>
    <property type="evidence" value="ECO:0007669"/>
    <property type="project" value="TreeGrafter"/>
</dbReference>
<evidence type="ECO:0000256" key="6">
    <source>
        <dbReference type="ARBA" id="ARBA00023136"/>
    </source>
</evidence>
<dbReference type="PANTHER" id="PTHR31547">
    <property type="entry name" value="MULTIVESICULAR BODY SUBUNIT 12B"/>
    <property type="match status" value="1"/>
</dbReference>
<sequence length="296" mass="31876">MDPGQDLPITGVCVVSDPGQCPPNYTLIDKTYDRPEDADLWKDGFFTRRVMRYLCVERQVPTQSQDVLVDVTLINERDPIPAGFTVVEFTRDTREKATKKKCLCVRWMVPSMTNDAITELIFLTRAQRRAPAGYTLVGELNNMSLCYKMGKVAFSGGVAGAGATHTVSSSMGYAANPAGAAAGYGGSSAAGPDLPYSFNPGGAHGPPPPVPPRPPPAGQSSGTRPGTFERTLSRTGGAVHALSGIDWKLSAKYQALMELQDVTIPFVKGKTLAEIEREYTYDFAVEQTVSRTATMS</sequence>
<dbReference type="PROSITE" id="PS51498">
    <property type="entry name" value="MABP"/>
    <property type="match status" value="1"/>
</dbReference>
<gene>
    <name evidence="11" type="ORF">ElyMa_000469200</name>
</gene>
<evidence type="ECO:0000256" key="8">
    <source>
        <dbReference type="SAM" id="MobiDB-lite"/>
    </source>
</evidence>
<dbReference type="InterPro" id="IPR040297">
    <property type="entry name" value="MVB12B"/>
</dbReference>
<dbReference type="GO" id="GO:0000813">
    <property type="term" value="C:ESCRT I complex"/>
    <property type="evidence" value="ECO:0007669"/>
    <property type="project" value="InterPro"/>
</dbReference>
<evidence type="ECO:0000259" key="10">
    <source>
        <dbReference type="PROSITE" id="PS51498"/>
    </source>
</evidence>